<sequence length="79" mass="8301">MTRVGVYLLLGLAAASFVTAAVIMIDRNATERAIVKTERQNNAAGNGADGARDRFDDCASGMWDFGAGKCLGPAPRGRN</sequence>
<dbReference type="Proteomes" id="UP000565286">
    <property type="component" value="Unassembled WGS sequence"/>
</dbReference>
<evidence type="ECO:0000313" key="2">
    <source>
        <dbReference type="EMBL" id="MBB3947041.1"/>
    </source>
</evidence>
<keyword evidence="1" id="KW-0732">Signal</keyword>
<name>A0A7W6CH39_9HYPH</name>
<keyword evidence="3" id="KW-1185">Reference proteome</keyword>
<feature type="chain" id="PRO_5030667860" evidence="1">
    <location>
        <begin position="21"/>
        <end position="79"/>
    </location>
</feature>
<reference evidence="2 3" key="1">
    <citation type="submission" date="2020-08" db="EMBL/GenBank/DDBJ databases">
        <title>Genomic Encyclopedia of Type Strains, Phase IV (KMG-IV): sequencing the most valuable type-strain genomes for metagenomic binning, comparative biology and taxonomic classification.</title>
        <authorList>
            <person name="Goeker M."/>
        </authorList>
    </citation>
    <scope>NUCLEOTIDE SEQUENCE [LARGE SCALE GENOMIC DNA]</scope>
    <source>
        <strain evidence="2 3">DSM 26438</strain>
    </source>
</reference>
<evidence type="ECO:0000256" key="1">
    <source>
        <dbReference type="SAM" id="SignalP"/>
    </source>
</evidence>
<dbReference type="EMBL" id="JACIDV010000008">
    <property type="protein sequence ID" value="MBB3947041.1"/>
    <property type="molecule type" value="Genomic_DNA"/>
</dbReference>
<accession>A0A7W6CH39</accession>
<organism evidence="2 3">
    <name type="scientific">Rhizobium skierniewicense</name>
    <dbReference type="NCBI Taxonomy" id="984260"/>
    <lineage>
        <taxon>Bacteria</taxon>
        <taxon>Pseudomonadati</taxon>
        <taxon>Pseudomonadota</taxon>
        <taxon>Alphaproteobacteria</taxon>
        <taxon>Hyphomicrobiales</taxon>
        <taxon>Rhizobiaceae</taxon>
        <taxon>Rhizobium/Agrobacterium group</taxon>
        <taxon>Rhizobium</taxon>
    </lineage>
</organism>
<comment type="caution">
    <text evidence="2">The sequence shown here is derived from an EMBL/GenBank/DDBJ whole genome shotgun (WGS) entry which is preliminary data.</text>
</comment>
<protein>
    <submittedName>
        <fullName evidence="2">Uncharacterized protein</fullName>
    </submittedName>
</protein>
<gene>
    <name evidence="2" type="ORF">GGQ73_003005</name>
</gene>
<dbReference type="AlphaFoldDB" id="A0A7W6CH39"/>
<feature type="signal peptide" evidence="1">
    <location>
        <begin position="1"/>
        <end position="20"/>
    </location>
</feature>
<proteinExistence type="predicted"/>
<evidence type="ECO:0000313" key="3">
    <source>
        <dbReference type="Proteomes" id="UP000565286"/>
    </source>
</evidence>